<dbReference type="EMBL" id="JARBHB010000009">
    <property type="protein sequence ID" value="KAJ8875883.1"/>
    <property type="molecule type" value="Genomic_DNA"/>
</dbReference>
<protein>
    <submittedName>
        <fullName evidence="3">Uncharacterized protein</fullName>
    </submittedName>
</protein>
<evidence type="ECO:0000256" key="1">
    <source>
        <dbReference type="SAM" id="MobiDB-lite"/>
    </source>
</evidence>
<feature type="region of interest" description="Disordered" evidence="1">
    <location>
        <begin position="612"/>
        <end position="642"/>
    </location>
</feature>
<feature type="compositionally biased region" description="Polar residues" evidence="1">
    <location>
        <begin position="67"/>
        <end position="79"/>
    </location>
</feature>
<feature type="compositionally biased region" description="Basic and acidic residues" evidence="1">
    <location>
        <begin position="614"/>
        <end position="642"/>
    </location>
</feature>
<evidence type="ECO:0000313" key="4">
    <source>
        <dbReference type="Proteomes" id="UP001159363"/>
    </source>
</evidence>
<organism evidence="3 4">
    <name type="scientific">Dryococelus australis</name>
    <dbReference type="NCBI Taxonomy" id="614101"/>
    <lineage>
        <taxon>Eukaryota</taxon>
        <taxon>Metazoa</taxon>
        <taxon>Ecdysozoa</taxon>
        <taxon>Arthropoda</taxon>
        <taxon>Hexapoda</taxon>
        <taxon>Insecta</taxon>
        <taxon>Pterygota</taxon>
        <taxon>Neoptera</taxon>
        <taxon>Polyneoptera</taxon>
        <taxon>Phasmatodea</taxon>
        <taxon>Verophasmatodea</taxon>
        <taxon>Anareolatae</taxon>
        <taxon>Phasmatidae</taxon>
        <taxon>Eurycanthinae</taxon>
        <taxon>Dryococelus</taxon>
    </lineage>
</organism>
<keyword evidence="2" id="KW-0732">Signal</keyword>
<feature type="signal peptide" evidence="2">
    <location>
        <begin position="1"/>
        <end position="18"/>
    </location>
</feature>
<feature type="region of interest" description="Disordered" evidence="1">
    <location>
        <begin position="492"/>
        <end position="517"/>
    </location>
</feature>
<feature type="compositionally biased region" description="Basic and acidic residues" evidence="1">
    <location>
        <begin position="492"/>
        <end position="502"/>
    </location>
</feature>
<reference evidence="3 4" key="1">
    <citation type="submission" date="2023-02" db="EMBL/GenBank/DDBJ databases">
        <title>LHISI_Scaffold_Assembly.</title>
        <authorList>
            <person name="Stuart O.P."/>
            <person name="Cleave R."/>
            <person name="Magrath M.J.L."/>
            <person name="Mikheyev A.S."/>
        </authorList>
    </citation>
    <scope>NUCLEOTIDE SEQUENCE [LARGE SCALE GENOMIC DNA]</scope>
    <source>
        <strain evidence="3">Daus_M_001</strain>
        <tissue evidence="3">Leg muscle</tissue>
    </source>
</reference>
<evidence type="ECO:0000313" key="3">
    <source>
        <dbReference type="EMBL" id="KAJ8875883.1"/>
    </source>
</evidence>
<feature type="chain" id="PRO_5047011742" evidence="2">
    <location>
        <begin position="19"/>
        <end position="970"/>
    </location>
</feature>
<name>A0ABQ9GV55_9NEOP</name>
<dbReference type="Proteomes" id="UP001159363">
    <property type="component" value="Chromosome 8"/>
</dbReference>
<evidence type="ECO:0000256" key="2">
    <source>
        <dbReference type="SAM" id="SignalP"/>
    </source>
</evidence>
<feature type="region of interest" description="Disordered" evidence="1">
    <location>
        <begin position="949"/>
        <end position="970"/>
    </location>
</feature>
<sequence length="970" mass="108732">MANVLFVLLSLPVNVGQGFGTRSHRQIVQHRQRQVMRADEGEARLAWSSSKMKGGGEQEFPGKTRRSAASSSTIPTSENPGAVPRGIEPGSPKWKASSLTAPPPRPPHSADWITNKYQFSYRRGAVVRRVKKCYTSFLLFPFPLSNPHDGPFVALQRHTIAQTPSLVKAIGSEVRRTLKISLALIWKVQRAPNGPIIFPPPFYRCYTPTSSHLIHSTAASLRLTSYILEFERKAVFTIERRDAIWRRDEAKISDDTKYRWTRGRIPMESVDKFYNDVGCYWAVGHLTILICITDASFSKTPQPNARVWATFDLSSGLLLVDRGLADDLSLPLPCNSRISRVLVPLLQAWRKPISTPCCVGTPATKTWRVVGWDSGEGRFYATRLCKLRLRRKNSLRLRHPIHMSITPVGTGKTCCTYERSQSEGVRARPLVAWVARYSAARCFHKAKPRCCLWLDRAAITVSRSKRTRNDASGDASGEIIMAMLSAGMKGRGKQEVPEKTRQPEASSGTIPTCENAGVTQPEIEPGSPWWKASRLTAQSPGPLPIVQTASSTLPCLDARSHRFPSHWSLPALLIVLRARHLSSLNCPDSRLSSSLGSEARWTHSISSQYLEYSPHPESRREARTKKLEPALDLGRSGERNSVPRDRERWREKCVAIYEGKPLRVLGVIFERMFRSSPSSLSARLGGAVNLRRVCEDRESTIKWSVEWAETVTSGSEVCGLRAWLQDILGVVSRGEKKWTGVAGLKDERQPDIKVWYKLFRDSRLPQSGLVLPNPGKRESPLPGHVALCDADTRAMQSGGRRLSPCDAGRDGVFMRAVELRPLHVVRVAHRRLEYRARWRSVKPLRSYSGGPEFDLRSSQPYFGFPWSQHMPSVAENRDYSHNVTGNIHPTSLDAPQSVVSLQWMFGAGRVLWSVAKEGTWGKKDKKDVKREGWRKGDWTAAIDRMEAVQHSQASRFQGSQIKTRLSPAAS</sequence>
<keyword evidence="4" id="KW-1185">Reference proteome</keyword>
<feature type="region of interest" description="Disordered" evidence="1">
    <location>
        <begin position="39"/>
        <end position="109"/>
    </location>
</feature>
<comment type="caution">
    <text evidence="3">The sequence shown here is derived from an EMBL/GenBank/DDBJ whole genome shotgun (WGS) entry which is preliminary data.</text>
</comment>
<feature type="compositionally biased region" description="Polar residues" evidence="1">
    <location>
        <begin position="503"/>
        <end position="512"/>
    </location>
</feature>
<accession>A0ABQ9GV55</accession>
<gene>
    <name evidence="3" type="ORF">PR048_023790</name>
</gene>
<proteinExistence type="predicted"/>